<comment type="caution">
    <text evidence="1">The sequence shown here is derived from an EMBL/GenBank/DDBJ whole genome shotgun (WGS) entry which is preliminary data.</text>
</comment>
<evidence type="ECO:0000313" key="2">
    <source>
        <dbReference type="Proteomes" id="UP000828048"/>
    </source>
</evidence>
<name>A0ACB7YEI4_9ERIC</name>
<organism evidence="1 2">
    <name type="scientific">Vaccinium darrowii</name>
    <dbReference type="NCBI Taxonomy" id="229202"/>
    <lineage>
        <taxon>Eukaryota</taxon>
        <taxon>Viridiplantae</taxon>
        <taxon>Streptophyta</taxon>
        <taxon>Embryophyta</taxon>
        <taxon>Tracheophyta</taxon>
        <taxon>Spermatophyta</taxon>
        <taxon>Magnoliopsida</taxon>
        <taxon>eudicotyledons</taxon>
        <taxon>Gunneridae</taxon>
        <taxon>Pentapetalae</taxon>
        <taxon>asterids</taxon>
        <taxon>Ericales</taxon>
        <taxon>Ericaceae</taxon>
        <taxon>Vaccinioideae</taxon>
        <taxon>Vaccinieae</taxon>
        <taxon>Vaccinium</taxon>
    </lineage>
</organism>
<gene>
    <name evidence="1" type="ORF">Vadar_019466</name>
</gene>
<dbReference type="Proteomes" id="UP000828048">
    <property type="component" value="Chromosome 8"/>
</dbReference>
<evidence type="ECO:0000313" key="1">
    <source>
        <dbReference type="EMBL" id="KAH7852011.1"/>
    </source>
</evidence>
<proteinExistence type="predicted"/>
<protein>
    <submittedName>
        <fullName evidence="1">Uncharacterized protein</fullName>
    </submittedName>
</protein>
<reference evidence="1 2" key="1">
    <citation type="journal article" date="2021" name="Hortic Res">
        <title>High-quality reference genome and annotation aids understanding of berry development for evergreen blueberry (Vaccinium darrowii).</title>
        <authorList>
            <person name="Yu J."/>
            <person name="Hulse-Kemp A.M."/>
            <person name="Babiker E."/>
            <person name="Staton M."/>
        </authorList>
    </citation>
    <scope>NUCLEOTIDE SEQUENCE [LARGE SCALE GENOMIC DNA]</scope>
    <source>
        <strain evidence="2">cv. NJ 8807/NJ 8810</strain>
        <tissue evidence="1">Young leaf</tissue>
    </source>
</reference>
<keyword evidence="2" id="KW-1185">Reference proteome</keyword>
<accession>A0ACB7YEI4</accession>
<dbReference type="EMBL" id="CM037158">
    <property type="protein sequence ID" value="KAH7852011.1"/>
    <property type="molecule type" value="Genomic_DNA"/>
</dbReference>
<sequence length="119" mass="13385">MRSPSAAIFLLALLLLVTNFGNARKDPAANYWKRVMKGEPMPKAIEEVLVHDHGAEISESKEKKRWDPSQINMAHFMRDFDTSPNVIIYHSHNNMGRQTTPEKSPAKIIQAAGGEEISE</sequence>